<evidence type="ECO:0000256" key="4">
    <source>
        <dbReference type="ARBA" id="ARBA00023163"/>
    </source>
</evidence>
<dbReference type="InterPro" id="IPR039425">
    <property type="entry name" value="RNA_pol_sigma-70-like"/>
</dbReference>
<evidence type="ECO:0000259" key="6">
    <source>
        <dbReference type="Pfam" id="PF08281"/>
    </source>
</evidence>
<dbReference type="InterPro" id="IPR036388">
    <property type="entry name" value="WH-like_DNA-bd_sf"/>
</dbReference>
<evidence type="ECO:0000256" key="1">
    <source>
        <dbReference type="ARBA" id="ARBA00010641"/>
    </source>
</evidence>
<dbReference type="GO" id="GO:0003677">
    <property type="term" value="F:DNA binding"/>
    <property type="evidence" value="ECO:0007669"/>
    <property type="project" value="InterPro"/>
</dbReference>
<comment type="caution">
    <text evidence="7">The sequence shown here is derived from an EMBL/GenBank/DDBJ whole genome shotgun (WGS) entry which is preliminary data.</text>
</comment>
<feature type="domain" description="RNA polymerase sigma factor 70 region 4 type 2" evidence="6">
    <location>
        <begin position="119"/>
        <end position="168"/>
    </location>
</feature>
<dbReference type="AlphaFoldDB" id="A0A5M6CHN6"/>
<keyword evidence="3" id="KW-0731">Sigma factor</keyword>
<dbReference type="InterPro" id="IPR013325">
    <property type="entry name" value="RNA_pol_sigma_r2"/>
</dbReference>
<keyword evidence="2" id="KW-0805">Transcription regulation</keyword>
<dbReference type="InterPro" id="IPR013324">
    <property type="entry name" value="RNA_pol_sigma_r3/r4-like"/>
</dbReference>
<dbReference type="CDD" id="cd06171">
    <property type="entry name" value="Sigma70_r4"/>
    <property type="match status" value="1"/>
</dbReference>
<dbReference type="RefSeq" id="WP_150032177.1">
    <property type="nucleotide sequence ID" value="NZ_VWSH01000002.1"/>
</dbReference>
<organism evidence="7 8">
    <name type="scientific">Taibaiella lutea</name>
    <dbReference type="NCBI Taxonomy" id="2608001"/>
    <lineage>
        <taxon>Bacteria</taxon>
        <taxon>Pseudomonadati</taxon>
        <taxon>Bacteroidota</taxon>
        <taxon>Chitinophagia</taxon>
        <taxon>Chitinophagales</taxon>
        <taxon>Chitinophagaceae</taxon>
        <taxon>Taibaiella</taxon>
    </lineage>
</organism>
<dbReference type="SUPFAM" id="SSF88946">
    <property type="entry name" value="Sigma2 domain of RNA polymerase sigma factors"/>
    <property type="match status" value="1"/>
</dbReference>
<dbReference type="InterPro" id="IPR007627">
    <property type="entry name" value="RNA_pol_sigma70_r2"/>
</dbReference>
<gene>
    <name evidence="7" type="ORF">F0919_07695</name>
</gene>
<dbReference type="InterPro" id="IPR013249">
    <property type="entry name" value="RNA_pol_sigma70_r4_t2"/>
</dbReference>
<dbReference type="EMBL" id="VWSH01000002">
    <property type="protein sequence ID" value="KAA5534496.1"/>
    <property type="molecule type" value="Genomic_DNA"/>
</dbReference>
<dbReference type="GO" id="GO:0016987">
    <property type="term" value="F:sigma factor activity"/>
    <property type="evidence" value="ECO:0007669"/>
    <property type="project" value="UniProtKB-KW"/>
</dbReference>
<accession>A0A5M6CHN6</accession>
<dbReference type="PANTHER" id="PTHR43133:SF46">
    <property type="entry name" value="RNA POLYMERASE SIGMA-70 FACTOR ECF SUBFAMILY"/>
    <property type="match status" value="1"/>
</dbReference>
<comment type="similarity">
    <text evidence="1">Belongs to the sigma-70 factor family. ECF subfamily.</text>
</comment>
<keyword evidence="8" id="KW-1185">Reference proteome</keyword>
<evidence type="ECO:0000313" key="7">
    <source>
        <dbReference type="EMBL" id="KAA5534496.1"/>
    </source>
</evidence>
<dbReference type="InterPro" id="IPR014284">
    <property type="entry name" value="RNA_pol_sigma-70_dom"/>
</dbReference>
<dbReference type="Pfam" id="PF04542">
    <property type="entry name" value="Sigma70_r2"/>
    <property type="match status" value="1"/>
</dbReference>
<name>A0A5M6CHN6_9BACT</name>
<dbReference type="Pfam" id="PF08281">
    <property type="entry name" value="Sigma70_r4_2"/>
    <property type="match status" value="1"/>
</dbReference>
<keyword evidence="4" id="KW-0804">Transcription</keyword>
<dbReference type="NCBIfam" id="TIGR02937">
    <property type="entry name" value="sigma70-ECF"/>
    <property type="match status" value="1"/>
</dbReference>
<dbReference type="SUPFAM" id="SSF88659">
    <property type="entry name" value="Sigma3 and sigma4 domains of RNA polymerase sigma factors"/>
    <property type="match status" value="1"/>
</dbReference>
<protein>
    <submittedName>
        <fullName evidence="7">Sigma-70 family RNA polymerase sigma factor</fullName>
    </submittedName>
</protein>
<dbReference type="GO" id="GO:0006352">
    <property type="term" value="P:DNA-templated transcription initiation"/>
    <property type="evidence" value="ECO:0007669"/>
    <property type="project" value="InterPro"/>
</dbReference>
<evidence type="ECO:0000259" key="5">
    <source>
        <dbReference type="Pfam" id="PF04542"/>
    </source>
</evidence>
<dbReference type="PANTHER" id="PTHR43133">
    <property type="entry name" value="RNA POLYMERASE ECF-TYPE SIGMA FACTO"/>
    <property type="match status" value="1"/>
</dbReference>
<dbReference type="Proteomes" id="UP000323632">
    <property type="component" value="Unassembled WGS sequence"/>
</dbReference>
<evidence type="ECO:0000256" key="3">
    <source>
        <dbReference type="ARBA" id="ARBA00023082"/>
    </source>
</evidence>
<sequence length="177" mass="20483">MTEIQLIEACKRKDSFAQRMLYEQCADMLFMVCLRYVTNKADAEELLSDCFVKAFKNIDSFSFTGVGSLTAWLRKIAVNECLMFLRKKKELVISIDEYPVLDNVFQEENVFQNLHVAAILKNIQTLPPGYRTVFNLFVFEEKGHKEIASMLNISENTSKSQLFKARNMLKEMLAKNN</sequence>
<reference evidence="7 8" key="1">
    <citation type="submission" date="2019-09" db="EMBL/GenBank/DDBJ databases">
        <title>Genome sequence and assembly of Taibaiella sp.</title>
        <authorList>
            <person name="Chhetri G."/>
        </authorList>
    </citation>
    <scope>NUCLEOTIDE SEQUENCE [LARGE SCALE GENOMIC DNA]</scope>
    <source>
        <strain evidence="7 8">KVB11</strain>
    </source>
</reference>
<evidence type="ECO:0000313" key="8">
    <source>
        <dbReference type="Proteomes" id="UP000323632"/>
    </source>
</evidence>
<evidence type="ECO:0000256" key="2">
    <source>
        <dbReference type="ARBA" id="ARBA00023015"/>
    </source>
</evidence>
<feature type="domain" description="RNA polymerase sigma-70 region 2" evidence="5">
    <location>
        <begin position="21"/>
        <end position="89"/>
    </location>
</feature>
<dbReference type="Gene3D" id="1.10.10.10">
    <property type="entry name" value="Winged helix-like DNA-binding domain superfamily/Winged helix DNA-binding domain"/>
    <property type="match status" value="1"/>
</dbReference>
<dbReference type="Gene3D" id="1.10.1740.10">
    <property type="match status" value="1"/>
</dbReference>
<proteinExistence type="inferred from homology"/>